<evidence type="ECO:0000313" key="5">
    <source>
        <dbReference type="Proteomes" id="UP000712281"/>
    </source>
</evidence>
<dbReference type="Gene3D" id="2.130.10.30">
    <property type="entry name" value="Regulator of chromosome condensation 1/beta-lactamase-inhibitor protein II"/>
    <property type="match status" value="1"/>
</dbReference>
<proteinExistence type="predicted"/>
<evidence type="ECO:0000256" key="1">
    <source>
        <dbReference type="ARBA" id="ARBA00022737"/>
    </source>
</evidence>
<dbReference type="SUPFAM" id="SSF50985">
    <property type="entry name" value="RCC1/BLIP-II"/>
    <property type="match status" value="1"/>
</dbReference>
<dbReference type="PANTHER" id="PTHR22870:SF466">
    <property type="entry name" value="ANKYRIN REPEAT-CONTAINING PROTEIN"/>
    <property type="match status" value="1"/>
</dbReference>
<dbReference type="InterPro" id="IPR009091">
    <property type="entry name" value="RCC1/BLIP-II"/>
</dbReference>
<dbReference type="PANTHER" id="PTHR22870">
    <property type="entry name" value="REGULATOR OF CHROMOSOME CONDENSATION"/>
    <property type="match status" value="1"/>
</dbReference>
<dbReference type="Pfam" id="PF00415">
    <property type="entry name" value="RCC1"/>
    <property type="match status" value="2"/>
</dbReference>
<comment type="caution">
    <text evidence="4">The sequence shown here is derived from an EMBL/GenBank/DDBJ whole genome shotgun (WGS) entry which is preliminary data.</text>
</comment>
<protein>
    <submittedName>
        <fullName evidence="4">Uncharacterized protein</fullName>
    </submittedName>
</protein>
<feature type="repeat" description="RCC1" evidence="2">
    <location>
        <begin position="228"/>
        <end position="263"/>
    </location>
</feature>
<evidence type="ECO:0000256" key="2">
    <source>
        <dbReference type="PROSITE-ProRule" id="PRU00235"/>
    </source>
</evidence>
<sequence>MDATSSGTPGLQYHNIPEQPASPPVKRQKRQCFGESTTPGEFPLAANPSIVLHVLTECRLDPRDLANLEATCSFFSQPANFAPDCSLSISELAALDMCNKRVIFKPMNEEEREEMKRRCGGSWKLVLRFLLAGEACCRREKSQAIAGPGHSIAVTSKGEVYTFGYNNSGQLGHGHTEEEARILPVRNGNVLSPAVVTSLKQVKERMVQISLTNSIYWNAHTFALSESGKLFAFGAGDKGQLGAELGRDQTERCVPEKVNIDLS</sequence>
<feature type="region of interest" description="Disordered" evidence="3">
    <location>
        <begin position="1"/>
        <end position="29"/>
    </location>
</feature>
<dbReference type="AlphaFoldDB" id="A0A8S9H4K1"/>
<organism evidence="4 5">
    <name type="scientific">Brassica cretica</name>
    <name type="common">Mustard</name>
    <dbReference type="NCBI Taxonomy" id="69181"/>
    <lineage>
        <taxon>Eukaryota</taxon>
        <taxon>Viridiplantae</taxon>
        <taxon>Streptophyta</taxon>
        <taxon>Embryophyta</taxon>
        <taxon>Tracheophyta</taxon>
        <taxon>Spermatophyta</taxon>
        <taxon>Magnoliopsida</taxon>
        <taxon>eudicotyledons</taxon>
        <taxon>Gunneridae</taxon>
        <taxon>Pentapetalae</taxon>
        <taxon>rosids</taxon>
        <taxon>malvids</taxon>
        <taxon>Brassicales</taxon>
        <taxon>Brassicaceae</taxon>
        <taxon>Brassiceae</taxon>
        <taxon>Brassica</taxon>
    </lineage>
</organism>
<dbReference type="PROSITE" id="PS50012">
    <property type="entry name" value="RCC1_3"/>
    <property type="match status" value="2"/>
</dbReference>
<evidence type="ECO:0000313" key="4">
    <source>
        <dbReference type="EMBL" id="KAF2552120.1"/>
    </source>
</evidence>
<reference evidence="4" key="1">
    <citation type="submission" date="2019-12" db="EMBL/GenBank/DDBJ databases">
        <title>Genome sequencing and annotation of Brassica cretica.</title>
        <authorList>
            <person name="Studholme D.J."/>
            <person name="Sarris P.F."/>
        </authorList>
    </citation>
    <scope>NUCLEOTIDE SEQUENCE</scope>
    <source>
        <strain evidence="4">PFS-001/15</strain>
        <tissue evidence="4">Leaf</tissue>
    </source>
</reference>
<dbReference type="Proteomes" id="UP000712281">
    <property type="component" value="Unassembled WGS sequence"/>
</dbReference>
<gene>
    <name evidence="4" type="ORF">F2Q68_00036285</name>
</gene>
<dbReference type="EMBL" id="QGKW02001988">
    <property type="protein sequence ID" value="KAF2552120.1"/>
    <property type="molecule type" value="Genomic_DNA"/>
</dbReference>
<dbReference type="InterPro" id="IPR051210">
    <property type="entry name" value="Ub_ligase/GEF_domain"/>
</dbReference>
<feature type="repeat" description="RCC1" evidence="2">
    <location>
        <begin position="158"/>
        <end position="227"/>
    </location>
</feature>
<evidence type="ECO:0000256" key="3">
    <source>
        <dbReference type="SAM" id="MobiDB-lite"/>
    </source>
</evidence>
<name>A0A8S9H4K1_BRACR</name>
<dbReference type="InterPro" id="IPR000408">
    <property type="entry name" value="Reg_chr_condens"/>
</dbReference>
<keyword evidence="1" id="KW-0677">Repeat</keyword>
<accession>A0A8S9H4K1</accession>